<comment type="caution">
    <text evidence="3">The sequence shown here is derived from an EMBL/GenBank/DDBJ whole genome shotgun (WGS) entry which is preliminary data.</text>
</comment>
<dbReference type="PANTHER" id="PTHR12121:SF36">
    <property type="entry name" value="ENDONUCLEASE_EXONUCLEASE_PHOSPHATASE DOMAIN-CONTAINING PROTEIN"/>
    <property type="match status" value="1"/>
</dbReference>
<dbReference type="SUPFAM" id="SSF56219">
    <property type="entry name" value="DNase I-like"/>
    <property type="match status" value="1"/>
</dbReference>
<feature type="domain" description="Endonuclease/exonuclease/phosphatase" evidence="2">
    <location>
        <begin position="35"/>
        <end position="286"/>
    </location>
</feature>
<dbReference type="AlphaFoldDB" id="A0A8K1FMK2"/>
<dbReference type="Proteomes" id="UP000794436">
    <property type="component" value="Unassembled WGS sequence"/>
</dbReference>
<gene>
    <name evidence="3" type="ORF">Poli38472_004124</name>
</gene>
<dbReference type="InterPro" id="IPR005135">
    <property type="entry name" value="Endo/exonuclease/phosphatase"/>
</dbReference>
<feature type="signal peptide" evidence="1">
    <location>
        <begin position="1"/>
        <end position="21"/>
    </location>
</feature>
<dbReference type="OrthoDB" id="276515at2759"/>
<dbReference type="Pfam" id="PF03372">
    <property type="entry name" value="Exo_endo_phos"/>
    <property type="match status" value="1"/>
</dbReference>
<evidence type="ECO:0000259" key="2">
    <source>
        <dbReference type="Pfam" id="PF03372"/>
    </source>
</evidence>
<dbReference type="GO" id="GO:0000175">
    <property type="term" value="F:3'-5'-RNA exonuclease activity"/>
    <property type="evidence" value="ECO:0007669"/>
    <property type="project" value="TreeGrafter"/>
</dbReference>
<dbReference type="PANTHER" id="PTHR12121">
    <property type="entry name" value="CARBON CATABOLITE REPRESSOR PROTEIN 4"/>
    <property type="match status" value="1"/>
</dbReference>
<evidence type="ECO:0000256" key="1">
    <source>
        <dbReference type="SAM" id="SignalP"/>
    </source>
</evidence>
<organism evidence="3 4">
    <name type="scientific">Pythium oligandrum</name>
    <name type="common">Mycoparasitic fungus</name>
    <dbReference type="NCBI Taxonomy" id="41045"/>
    <lineage>
        <taxon>Eukaryota</taxon>
        <taxon>Sar</taxon>
        <taxon>Stramenopiles</taxon>
        <taxon>Oomycota</taxon>
        <taxon>Peronosporomycetes</taxon>
        <taxon>Pythiales</taxon>
        <taxon>Pythiaceae</taxon>
        <taxon>Pythium</taxon>
    </lineage>
</organism>
<dbReference type="InterPro" id="IPR036691">
    <property type="entry name" value="Endo/exonu/phosph_ase_sf"/>
</dbReference>
<dbReference type="InterPro" id="IPR050410">
    <property type="entry name" value="CCR4/nocturin_mRNA_transcr"/>
</dbReference>
<accession>A0A8K1FMK2</accession>
<keyword evidence="4" id="KW-1185">Reference proteome</keyword>
<evidence type="ECO:0000313" key="3">
    <source>
        <dbReference type="EMBL" id="TMW66359.1"/>
    </source>
</evidence>
<dbReference type="Gene3D" id="3.60.10.10">
    <property type="entry name" value="Endonuclease/exonuclease/phosphatase"/>
    <property type="match status" value="1"/>
</dbReference>
<proteinExistence type="predicted"/>
<protein>
    <recommendedName>
        <fullName evidence="2">Endonuclease/exonuclease/phosphatase domain-containing protein</fullName>
    </recommendedName>
</protein>
<feature type="chain" id="PRO_5035452230" description="Endonuclease/exonuclease/phosphatase domain-containing protein" evidence="1">
    <location>
        <begin position="22"/>
        <end position="302"/>
    </location>
</feature>
<evidence type="ECO:0000313" key="4">
    <source>
        <dbReference type="Proteomes" id="UP000794436"/>
    </source>
</evidence>
<name>A0A8K1FMK2_PYTOL</name>
<keyword evidence="1" id="KW-0732">Signal</keyword>
<reference evidence="3" key="1">
    <citation type="submission" date="2019-03" db="EMBL/GenBank/DDBJ databases">
        <title>Long read genome sequence of the mycoparasitic Pythium oligandrum ATCC 38472 isolated from sugarbeet rhizosphere.</title>
        <authorList>
            <person name="Gaulin E."/>
        </authorList>
    </citation>
    <scope>NUCLEOTIDE SEQUENCE</scope>
    <source>
        <strain evidence="3">ATCC 38472_TT</strain>
    </source>
</reference>
<dbReference type="EMBL" id="SPLM01000036">
    <property type="protein sequence ID" value="TMW66359.1"/>
    <property type="molecule type" value="Genomic_DNA"/>
</dbReference>
<sequence length="302" mass="33510">MLSNLLLAAASIALLALQSEALPSYPNAGAPLKVMSFNLRTTLANDPCPSGCWAQRKSRVQRLLSRYQPDFIGTQEGAPDQIAFFTNELKYLSFGECAGDCQWNERNSIFYDSTRWQILEGYTFALSDTPEVIPSNTWNLEYLRAAVLARFEDRQLKHTVCMLNTHYDITRGQEQSSLLVAKRLAAFCRPSDTVLVTGDLNTPPATPPIQYLLNQASLSSQRTPIPLYETLTTAGAGGSTWIGGSFSNQTTGNKLDYIFTRRDVHTCLRDARILLDTFDGFTCSDHAVIMAEFALGTQSHCK</sequence>